<dbReference type="Gene3D" id="3.20.20.70">
    <property type="entry name" value="Aldolase class I"/>
    <property type="match status" value="1"/>
</dbReference>
<keyword evidence="2" id="KW-0004">4Fe-4S</keyword>
<dbReference type="SUPFAM" id="SSF102114">
    <property type="entry name" value="Radical SAM enzymes"/>
    <property type="match status" value="1"/>
</dbReference>
<dbReference type="PROSITE" id="PS51918">
    <property type="entry name" value="RADICAL_SAM"/>
    <property type="match status" value="1"/>
</dbReference>
<keyword evidence="3" id="KW-0949">S-adenosyl-L-methionine</keyword>
<evidence type="ECO:0000259" key="7">
    <source>
        <dbReference type="PROSITE" id="PS51918"/>
    </source>
</evidence>
<dbReference type="GO" id="GO:0003824">
    <property type="term" value="F:catalytic activity"/>
    <property type="evidence" value="ECO:0007669"/>
    <property type="project" value="InterPro"/>
</dbReference>
<keyword evidence="5" id="KW-0408">Iron</keyword>
<dbReference type="SFLD" id="SFLDG01387">
    <property type="entry name" value="BtrN-like_SPASM_domain_contain"/>
    <property type="match status" value="1"/>
</dbReference>
<dbReference type="PANTHER" id="PTHR11228">
    <property type="entry name" value="RADICAL SAM DOMAIN PROTEIN"/>
    <property type="match status" value="1"/>
</dbReference>
<dbReference type="SFLD" id="SFLDS00029">
    <property type="entry name" value="Radical_SAM"/>
    <property type="match status" value="1"/>
</dbReference>
<protein>
    <recommendedName>
        <fullName evidence="7">Radical SAM core domain-containing protein</fullName>
    </recommendedName>
</protein>
<dbReference type="SFLD" id="SFLDG01067">
    <property type="entry name" value="SPASM/twitch_domain_containing"/>
    <property type="match status" value="1"/>
</dbReference>
<evidence type="ECO:0000256" key="6">
    <source>
        <dbReference type="ARBA" id="ARBA00023014"/>
    </source>
</evidence>
<name>A0A382DJA8_9ZZZZ</name>
<feature type="domain" description="Radical SAM core" evidence="7">
    <location>
        <begin position="122"/>
        <end position="351"/>
    </location>
</feature>
<reference evidence="8" key="1">
    <citation type="submission" date="2018-05" db="EMBL/GenBank/DDBJ databases">
        <authorList>
            <person name="Lanie J.A."/>
            <person name="Ng W.-L."/>
            <person name="Kazmierczak K.M."/>
            <person name="Andrzejewski T.M."/>
            <person name="Davidsen T.M."/>
            <person name="Wayne K.J."/>
            <person name="Tettelin H."/>
            <person name="Glass J.I."/>
            <person name="Rusch D."/>
            <person name="Podicherti R."/>
            <person name="Tsui H.-C.T."/>
            <person name="Winkler M.E."/>
        </authorList>
    </citation>
    <scope>NUCLEOTIDE SEQUENCE</scope>
</reference>
<dbReference type="CDD" id="cd21109">
    <property type="entry name" value="SPASM"/>
    <property type="match status" value="1"/>
</dbReference>
<keyword evidence="4" id="KW-0479">Metal-binding</keyword>
<dbReference type="InterPro" id="IPR050377">
    <property type="entry name" value="Radical_SAM_PqqE_MftC-like"/>
</dbReference>
<dbReference type="Pfam" id="PF13186">
    <property type="entry name" value="SPASM"/>
    <property type="match status" value="1"/>
</dbReference>
<evidence type="ECO:0000256" key="1">
    <source>
        <dbReference type="ARBA" id="ARBA00001966"/>
    </source>
</evidence>
<dbReference type="InterPro" id="IPR013785">
    <property type="entry name" value="Aldolase_TIM"/>
</dbReference>
<dbReference type="GO" id="GO:0046872">
    <property type="term" value="F:metal ion binding"/>
    <property type="evidence" value="ECO:0007669"/>
    <property type="project" value="UniProtKB-KW"/>
</dbReference>
<evidence type="ECO:0000256" key="5">
    <source>
        <dbReference type="ARBA" id="ARBA00023004"/>
    </source>
</evidence>
<dbReference type="EMBL" id="UINC01039694">
    <property type="protein sequence ID" value="SVB38546.1"/>
    <property type="molecule type" value="Genomic_DNA"/>
</dbReference>
<keyword evidence="6" id="KW-0411">Iron-sulfur</keyword>
<evidence type="ECO:0000256" key="4">
    <source>
        <dbReference type="ARBA" id="ARBA00022723"/>
    </source>
</evidence>
<comment type="cofactor">
    <cofactor evidence="1">
        <name>[4Fe-4S] cluster</name>
        <dbReference type="ChEBI" id="CHEBI:49883"/>
    </cofactor>
</comment>
<accession>A0A382DJA8</accession>
<dbReference type="InterPro" id="IPR034391">
    <property type="entry name" value="AdoMet-like_SPASM_containing"/>
</dbReference>
<dbReference type="NCBIfam" id="TIGR04085">
    <property type="entry name" value="rSAM_more_4Fe4S"/>
    <property type="match status" value="1"/>
</dbReference>
<dbReference type="InterPro" id="IPR023885">
    <property type="entry name" value="4Fe4S-binding_SPASM_dom"/>
</dbReference>
<evidence type="ECO:0000313" key="8">
    <source>
        <dbReference type="EMBL" id="SVB38546.1"/>
    </source>
</evidence>
<proteinExistence type="predicted"/>
<gene>
    <name evidence="8" type="ORF">METZ01_LOCUS191400</name>
</gene>
<organism evidence="8">
    <name type="scientific">marine metagenome</name>
    <dbReference type="NCBI Taxonomy" id="408172"/>
    <lineage>
        <taxon>unclassified sequences</taxon>
        <taxon>metagenomes</taxon>
        <taxon>ecological metagenomes</taxon>
    </lineage>
</organism>
<dbReference type="Pfam" id="PF04055">
    <property type="entry name" value="Radical_SAM"/>
    <property type="match status" value="1"/>
</dbReference>
<dbReference type="CDD" id="cd01335">
    <property type="entry name" value="Radical_SAM"/>
    <property type="match status" value="1"/>
</dbReference>
<dbReference type="GO" id="GO:0051536">
    <property type="term" value="F:iron-sulfur cluster binding"/>
    <property type="evidence" value="ECO:0007669"/>
    <property type="project" value="UniProtKB-KW"/>
</dbReference>
<evidence type="ECO:0000256" key="3">
    <source>
        <dbReference type="ARBA" id="ARBA00022691"/>
    </source>
</evidence>
<dbReference type="InterPro" id="IPR058240">
    <property type="entry name" value="rSAM_sf"/>
</dbReference>
<dbReference type="AlphaFoldDB" id="A0A382DJA8"/>
<dbReference type="PANTHER" id="PTHR11228:SF7">
    <property type="entry name" value="PQQA PEPTIDE CYCLASE"/>
    <property type="match status" value="1"/>
</dbReference>
<sequence length="454" mass="53765">MPVIDFLPHFSKHFHSRLTSQNSPYNRASMEKEIEKIKKFFYFPDLTPLEKRMLWDWMDHISRFSPPYQAQQWKETQRNIRKQLAEKRDQGENLEIFKKSNSGMDCKGNPVSGRMMFRTLEWKTWETLQIPLTENCNLLCRHCTRTRKFIEKDISQNEFKTYLAKFSPYQFENLLLSDFGEPFLNKDLLDILRYVKGQGFERVELVTTGNLIREPIRKAIVDEQLLNRILISIEGASKALYEDIRGSDFEEMKFCIKSLTHYRNQTGRPSPKIIFNAVCLKENIHELPDIMDLAYELGIDEIYFVHLSGVVSEMSDNDRKRLEGKFLFTENHLNSCDRDLILDTFRQIQKKSIRYGIPFKPPENYFGNAKIMPEKKFSEDLRCNKPYEWVQVNNDGDVFPCCQIAQRYSIGSITKKTFEEVWNGKKYREFRKGLENGNPNPWCQSCNIYNGKRF</sequence>
<evidence type="ECO:0000256" key="2">
    <source>
        <dbReference type="ARBA" id="ARBA00022485"/>
    </source>
</evidence>
<dbReference type="InterPro" id="IPR007197">
    <property type="entry name" value="rSAM"/>
</dbReference>